<dbReference type="AlphaFoldDB" id="A0AAD4TBH0"/>
<feature type="non-terminal residue" evidence="2">
    <location>
        <position position="1"/>
    </location>
</feature>
<dbReference type="Proteomes" id="UP001202328">
    <property type="component" value="Unassembled WGS sequence"/>
</dbReference>
<dbReference type="InterPro" id="IPR040361">
    <property type="entry name" value="TPD1"/>
</dbReference>
<proteinExistence type="predicted"/>
<organism evidence="2 3">
    <name type="scientific">Papaver atlanticum</name>
    <dbReference type="NCBI Taxonomy" id="357466"/>
    <lineage>
        <taxon>Eukaryota</taxon>
        <taxon>Viridiplantae</taxon>
        <taxon>Streptophyta</taxon>
        <taxon>Embryophyta</taxon>
        <taxon>Tracheophyta</taxon>
        <taxon>Spermatophyta</taxon>
        <taxon>Magnoliopsida</taxon>
        <taxon>Ranunculales</taxon>
        <taxon>Papaveraceae</taxon>
        <taxon>Papaveroideae</taxon>
        <taxon>Papaver</taxon>
    </lineage>
</organism>
<name>A0AAD4TBH0_9MAGN</name>
<gene>
    <name evidence="2" type="ORF">MKW98_003521</name>
</gene>
<dbReference type="EMBL" id="JAJJMB010003633">
    <property type="protein sequence ID" value="KAI3946958.1"/>
    <property type="molecule type" value="Genomic_DNA"/>
</dbReference>
<keyword evidence="3" id="KW-1185">Reference proteome</keyword>
<evidence type="ECO:0000256" key="1">
    <source>
        <dbReference type="ARBA" id="ARBA00022729"/>
    </source>
</evidence>
<evidence type="ECO:0000313" key="2">
    <source>
        <dbReference type="EMBL" id="KAI3946958.1"/>
    </source>
</evidence>
<reference evidence="2" key="1">
    <citation type="submission" date="2022-04" db="EMBL/GenBank/DDBJ databases">
        <title>A functionally conserved STORR gene fusion in Papaver species that diverged 16.8 million years ago.</title>
        <authorList>
            <person name="Catania T."/>
        </authorList>
    </citation>
    <scope>NUCLEOTIDE SEQUENCE</scope>
    <source>
        <strain evidence="2">S-188037</strain>
    </source>
</reference>
<keyword evidence="1" id="KW-0732">Signal</keyword>
<sequence>FGCYKNASDILISQQPTGDTYKGKPEYELTFFNSCGCTQDNKHPVQRGPLLSWVQ</sequence>
<evidence type="ECO:0000313" key="3">
    <source>
        <dbReference type="Proteomes" id="UP001202328"/>
    </source>
</evidence>
<comment type="caution">
    <text evidence="2">The sequence shown here is derived from an EMBL/GenBank/DDBJ whole genome shotgun (WGS) entry which is preliminary data.</text>
</comment>
<protein>
    <submittedName>
        <fullName evidence="2">Uncharacterized protein</fullName>
    </submittedName>
</protein>
<accession>A0AAD4TBH0</accession>
<dbReference type="Pfam" id="PF24068">
    <property type="entry name" value="TPD1_C"/>
    <property type="match status" value="1"/>
</dbReference>